<evidence type="ECO:0000256" key="1">
    <source>
        <dbReference type="SAM" id="MobiDB-lite"/>
    </source>
</evidence>
<feature type="compositionally biased region" description="Basic and acidic residues" evidence="1">
    <location>
        <begin position="1"/>
        <end position="16"/>
    </location>
</feature>
<keyword evidence="3" id="KW-1185">Reference proteome</keyword>
<proteinExistence type="predicted"/>
<dbReference type="EMBL" id="AJWJ01000183">
    <property type="protein sequence ID" value="KAF2073788.1"/>
    <property type="molecule type" value="Genomic_DNA"/>
</dbReference>
<evidence type="ECO:0000313" key="2">
    <source>
        <dbReference type="EMBL" id="KAF2073788.1"/>
    </source>
</evidence>
<feature type="region of interest" description="Disordered" evidence="1">
    <location>
        <begin position="1"/>
        <end position="32"/>
    </location>
</feature>
<feature type="non-terminal residue" evidence="2">
    <location>
        <position position="1"/>
    </location>
</feature>
<name>A0A8J4PSM1_9MYCE</name>
<dbReference type="Proteomes" id="UP000695562">
    <property type="component" value="Unassembled WGS sequence"/>
</dbReference>
<protein>
    <submittedName>
        <fullName evidence="2">Uncharacterized protein</fullName>
    </submittedName>
</protein>
<sequence>KEKIKAKQEKESKVELSPDLAHSNNSINSYETDEIEDEEFIITNEPSLNVSNGETPTIQSQQKDYKKEYEALAHLYLEQSSKFKIFVSRLTEIETYFAEFNNSLYSKNMKAEALGLGIAEILGVGLTDLSLSQLTELENIHKESIKEIETLKQNYTSNLQQ</sequence>
<evidence type="ECO:0000313" key="3">
    <source>
        <dbReference type="Proteomes" id="UP000695562"/>
    </source>
</evidence>
<dbReference type="AlphaFoldDB" id="A0A8J4PSM1"/>
<accession>A0A8J4PSM1</accession>
<organism evidence="2 3">
    <name type="scientific">Polysphondylium violaceum</name>
    <dbReference type="NCBI Taxonomy" id="133409"/>
    <lineage>
        <taxon>Eukaryota</taxon>
        <taxon>Amoebozoa</taxon>
        <taxon>Evosea</taxon>
        <taxon>Eumycetozoa</taxon>
        <taxon>Dictyostelia</taxon>
        <taxon>Dictyosteliales</taxon>
        <taxon>Dictyosteliaceae</taxon>
        <taxon>Polysphondylium</taxon>
    </lineage>
</organism>
<gene>
    <name evidence="2" type="ORF">CYY_004922</name>
</gene>
<reference evidence="2" key="1">
    <citation type="submission" date="2020-01" db="EMBL/GenBank/DDBJ databases">
        <title>Development of genomics and gene disruption for Polysphondylium violaceum indicates a role for the polyketide synthase stlB in stalk morphogenesis.</title>
        <authorList>
            <person name="Narita B."/>
            <person name="Kawabe Y."/>
            <person name="Kin K."/>
            <person name="Saito T."/>
            <person name="Gibbs R."/>
            <person name="Kuspa A."/>
            <person name="Muzny D."/>
            <person name="Queller D."/>
            <person name="Richards S."/>
            <person name="Strassman J."/>
            <person name="Sucgang R."/>
            <person name="Worley K."/>
            <person name="Schaap P."/>
        </authorList>
    </citation>
    <scope>NUCLEOTIDE SEQUENCE</scope>
    <source>
        <strain evidence="2">QSvi11</strain>
    </source>
</reference>
<comment type="caution">
    <text evidence="2">The sequence shown here is derived from an EMBL/GenBank/DDBJ whole genome shotgun (WGS) entry which is preliminary data.</text>
</comment>